<evidence type="ECO:0000313" key="3">
    <source>
        <dbReference type="Proteomes" id="UP000559256"/>
    </source>
</evidence>
<dbReference type="Proteomes" id="UP000559256">
    <property type="component" value="Unassembled WGS sequence"/>
</dbReference>
<feature type="compositionally biased region" description="Basic and acidic residues" evidence="1">
    <location>
        <begin position="99"/>
        <end position="110"/>
    </location>
</feature>
<organism evidence="2 3">
    <name type="scientific">Tetrapyrgos nigripes</name>
    <dbReference type="NCBI Taxonomy" id="182062"/>
    <lineage>
        <taxon>Eukaryota</taxon>
        <taxon>Fungi</taxon>
        <taxon>Dikarya</taxon>
        <taxon>Basidiomycota</taxon>
        <taxon>Agaricomycotina</taxon>
        <taxon>Agaricomycetes</taxon>
        <taxon>Agaricomycetidae</taxon>
        <taxon>Agaricales</taxon>
        <taxon>Marasmiineae</taxon>
        <taxon>Marasmiaceae</taxon>
        <taxon>Tetrapyrgos</taxon>
    </lineage>
</organism>
<dbReference type="AlphaFoldDB" id="A0A8H5CMU7"/>
<evidence type="ECO:0000313" key="2">
    <source>
        <dbReference type="EMBL" id="KAF5344373.1"/>
    </source>
</evidence>
<sequence length="323" mass="36163">MMDPPTGSRVARKRKRTQTPEQKQLRSAKDMELRMAKKNNTYVPKPRSKVKIPVLERLFSHATAVLNGQNASTVSPIPAYSIVDLKNMIERLKSVYHGNDARNPEQHDSSRSSTDIADIDAPSPVDTCPGAVSITDDQELHTADVNDNGKIIKINPETFHADISSASTSCPITSDFSFFMDSITTLTTSVNVIVKDVELEQAGADHVGRDLDIDKHILLYMNLLRELKGRYNPELRKFGIHLNIQHLLIGFEKIMLTDGSTSMRCWPCIRAQQPKSVVFGQERSIADLAHHLQEVHGEDLNAWFLGLSEEKLDEAYIFVVSTD</sequence>
<accession>A0A8H5CMU7</accession>
<protein>
    <submittedName>
        <fullName evidence="2">Uncharacterized protein</fullName>
    </submittedName>
</protein>
<feature type="region of interest" description="Disordered" evidence="1">
    <location>
        <begin position="1"/>
        <end position="29"/>
    </location>
</feature>
<gene>
    <name evidence="2" type="ORF">D9758_013279</name>
</gene>
<comment type="caution">
    <text evidence="2">The sequence shown here is derived from an EMBL/GenBank/DDBJ whole genome shotgun (WGS) entry which is preliminary data.</text>
</comment>
<name>A0A8H5CMU7_9AGAR</name>
<proteinExistence type="predicted"/>
<feature type="region of interest" description="Disordered" evidence="1">
    <location>
        <begin position="99"/>
        <end position="122"/>
    </location>
</feature>
<reference evidence="2 3" key="1">
    <citation type="journal article" date="2020" name="ISME J.">
        <title>Uncovering the hidden diversity of litter-decomposition mechanisms in mushroom-forming fungi.</title>
        <authorList>
            <person name="Floudas D."/>
            <person name="Bentzer J."/>
            <person name="Ahren D."/>
            <person name="Johansson T."/>
            <person name="Persson P."/>
            <person name="Tunlid A."/>
        </authorList>
    </citation>
    <scope>NUCLEOTIDE SEQUENCE [LARGE SCALE GENOMIC DNA]</scope>
    <source>
        <strain evidence="2 3">CBS 291.85</strain>
    </source>
</reference>
<evidence type="ECO:0000256" key="1">
    <source>
        <dbReference type="SAM" id="MobiDB-lite"/>
    </source>
</evidence>
<keyword evidence="3" id="KW-1185">Reference proteome</keyword>
<dbReference type="EMBL" id="JAACJM010000126">
    <property type="protein sequence ID" value="KAF5344373.1"/>
    <property type="molecule type" value="Genomic_DNA"/>
</dbReference>